<feature type="domain" description="Leucine-binding protein" evidence="2">
    <location>
        <begin position="197"/>
        <end position="398"/>
    </location>
</feature>
<dbReference type="AlphaFoldDB" id="A0A381QUL6"/>
<dbReference type="Pfam" id="PF13458">
    <property type="entry name" value="Peripla_BP_6"/>
    <property type="match status" value="2"/>
</dbReference>
<organism evidence="3">
    <name type="scientific">marine metagenome</name>
    <dbReference type="NCBI Taxonomy" id="408172"/>
    <lineage>
        <taxon>unclassified sequences</taxon>
        <taxon>metagenomes</taxon>
        <taxon>ecological metagenomes</taxon>
    </lineage>
</organism>
<evidence type="ECO:0000313" key="3">
    <source>
        <dbReference type="EMBL" id="SUZ82338.1"/>
    </source>
</evidence>
<proteinExistence type="predicted"/>
<dbReference type="PANTHER" id="PTHR30483:SF37">
    <property type="entry name" value="ABC TRANSPORTER SUBSTRATE-BINDING PROTEIN"/>
    <property type="match status" value="1"/>
</dbReference>
<sequence length="423" mass="46724">MKIKKLLLTALTLFFSFSLYAANTIKIGASMPLTGMFAVPGSKHLEGYKMCVDMINQNGGWLGKKVVLLGIDNRSDTETAISQYERFINVDKVDLVFGTFSSKLTFPTSTILAKYNYTLPIPSGGALRIYRRGFKNLFYFQSNPAEYYGKQLLGVVQDRASAGDQPTSVALVHADDFFANSIANGLLGNKVKLPGSGKLVEDMAPGYIAQAGMKLVYHEQWPEEGFSDWLTLANSIKNSGAEMVIGMMASPEEAVQLTRALKTVRHNPKHLMLTQGTQSEFLEGLGDATEGIMIYSAWHEKAPFNGTLAGKRMNNSDFVAKYKAMNGKLPDEDVAITFALCQGIDQAVNATRSVDNDKIMAWLHARSSRNPVKTILGDYYWDATGLPINKQALIVQWQGRELKFIYPTNEFQASPIVSPKPAW</sequence>
<dbReference type="Gene3D" id="3.40.50.2300">
    <property type="match status" value="2"/>
</dbReference>
<dbReference type="InterPro" id="IPR028082">
    <property type="entry name" value="Peripla_BP_I"/>
</dbReference>
<dbReference type="InterPro" id="IPR051010">
    <property type="entry name" value="BCAA_transport"/>
</dbReference>
<dbReference type="PANTHER" id="PTHR30483">
    <property type="entry name" value="LEUCINE-SPECIFIC-BINDING PROTEIN"/>
    <property type="match status" value="1"/>
</dbReference>
<feature type="domain" description="Leucine-binding protein" evidence="2">
    <location>
        <begin position="24"/>
        <end position="185"/>
    </location>
</feature>
<reference evidence="3" key="1">
    <citation type="submission" date="2018-05" db="EMBL/GenBank/DDBJ databases">
        <authorList>
            <person name="Lanie J.A."/>
            <person name="Ng W.-L."/>
            <person name="Kazmierczak K.M."/>
            <person name="Andrzejewski T.M."/>
            <person name="Davidsen T.M."/>
            <person name="Wayne K.J."/>
            <person name="Tettelin H."/>
            <person name="Glass J.I."/>
            <person name="Rusch D."/>
            <person name="Podicherti R."/>
            <person name="Tsui H.-C.T."/>
            <person name="Winkler M.E."/>
        </authorList>
    </citation>
    <scope>NUCLEOTIDE SEQUENCE</scope>
</reference>
<dbReference type="CDD" id="cd06338">
    <property type="entry name" value="PBP1_ABC_ligand_binding-like"/>
    <property type="match status" value="1"/>
</dbReference>
<dbReference type="EMBL" id="UINC01001502">
    <property type="protein sequence ID" value="SUZ82338.1"/>
    <property type="molecule type" value="Genomic_DNA"/>
</dbReference>
<dbReference type="SUPFAM" id="SSF53822">
    <property type="entry name" value="Periplasmic binding protein-like I"/>
    <property type="match status" value="1"/>
</dbReference>
<evidence type="ECO:0000259" key="2">
    <source>
        <dbReference type="Pfam" id="PF13458"/>
    </source>
</evidence>
<accession>A0A381QUL6</accession>
<protein>
    <recommendedName>
        <fullName evidence="2">Leucine-binding protein domain-containing protein</fullName>
    </recommendedName>
</protein>
<keyword evidence="1" id="KW-0732">Signal</keyword>
<gene>
    <name evidence="3" type="ORF">METZ01_LOCUS35192</name>
</gene>
<dbReference type="InterPro" id="IPR028081">
    <property type="entry name" value="Leu-bd"/>
</dbReference>
<evidence type="ECO:0000256" key="1">
    <source>
        <dbReference type="ARBA" id="ARBA00022729"/>
    </source>
</evidence>
<name>A0A381QUL6_9ZZZZ</name>